<organism evidence="1 2">
    <name type="scientific">Vaccinium darrowii</name>
    <dbReference type="NCBI Taxonomy" id="229202"/>
    <lineage>
        <taxon>Eukaryota</taxon>
        <taxon>Viridiplantae</taxon>
        <taxon>Streptophyta</taxon>
        <taxon>Embryophyta</taxon>
        <taxon>Tracheophyta</taxon>
        <taxon>Spermatophyta</taxon>
        <taxon>Magnoliopsida</taxon>
        <taxon>eudicotyledons</taxon>
        <taxon>Gunneridae</taxon>
        <taxon>Pentapetalae</taxon>
        <taxon>asterids</taxon>
        <taxon>Ericales</taxon>
        <taxon>Ericaceae</taxon>
        <taxon>Vaccinioideae</taxon>
        <taxon>Vaccinieae</taxon>
        <taxon>Vaccinium</taxon>
    </lineage>
</organism>
<reference evidence="1 2" key="1">
    <citation type="journal article" date="2021" name="Hortic Res">
        <title>High-quality reference genome and annotation aids understanding of berry development for evergreen blueberry (Vaccinium darrowii).</title>
        <authorList>
            <person name="Yu J."/>
            <person name="Hulse-Kemp A.M."/>
            <person name="Babiker E."/>
            <person name="Staton M."/>
        </authorList>
    </citation>
    <scope>NUCLEOTIDE SEQUENCE [LARGE SCALE GENOMIC DNA]</scope>
    <source>
        <strain evidence="2">cv. NJ 8807/NJ 8810</strain>
        <tissue evidence="1">Young leaf</tissue>
    </source>
</reference>
<comment type="caution">
    <text evidence="1">The sequence shown here is derived from an EMBL/GenBank/DDBJ whole genome shotgun (WGS) entry which is preliminary data.</text>
</comment>
<name>A0ACB7ZJ54_9ERIC</name>
<keyword evidence="2" id="KW-1185">Reference proteome</keyword>
<dbReference type="EMBL" id="CM037159">
    <property type="protein sequence ID" value="KAH7866072.1"/>
    <property type="molecule type" value="Genomic_DNA"/>
</dbReference>
<accession>A0ACB7ZJ54</accession>
<evidence type="ECO:0000313" key="1">
    <source>
        <dbReference type="EMBL" id="KAH7866072.1"/>
    </source>
</evidence>
<evidence type="ECO:0000313" key="2">
    <source>
        <dbReference type="Proteomes" id="UP000828048"/>
    </source>
</evidence>
<gene>
    <name evidence="1" type="ORF">Vadar_015217</name>
</gene>
<dbReference type="Proteomes" id="UP000828048">
    <property type="component" value="Chromosome 9"/>
</dbReference>
<sequence>MAFHLEIITISPQVLVFGAHAMRLQVVRNDIKSICIWHRWKWKNLTRKHNKQCSCGALLKDEIFALFLLLCILMTAVRALEMLNFTPLNGKPIRIIYSHCDLEYTRAELETFLLSFHTE</sequence>
<protein>
    <submittedName>
        <fullName evidence="1">Uncharacterized protein</fullName>
    </submittedName>
</protein>
<proteinExistence type="predicted"/>